<gene>
    <name evidence="8" type="ORF">CHC_T00007730001</name>
</gene>
<dbReference type="PhylomeDB" id="R7QV03"/>
<feature type="region of interest" description="Disordered" evidence="6">
    <location>
        <begin position="209"/>
        <end position="253"/>
    </location>
</feature>
<dbReference type="RefSeq" id="XP_005711484.1">
    <property type="nucleotide sequence ID" value="XM_005711427.1"/>
</dbReference>
<evidence type="ECO:0000259" key="7">
    <source>
        <dbReference type="PROSITE" id="PS50059"/>
    </source>
</evidence>
<feature type="region of interest" description="Disordered" evidence="6">
    <location>
        <begin position="1"/>
        <end position="26"/>
    </location>
</feature>
<dbReference type="Proteomes" id="UP000012073">
    <property type="component" value="Unassembled WGS sequence"/>
</dbReference>
<comment type="catalytic activity">
    <reaction evidence="1 5">
        <text>[protein]-peptidylproline (omega=180) = [protein]-peptidylproline (omega=0)</text>
        <dbReference type="Rhea" id="RHEA:16237"/>
        <dbReference type="Rhea" id="RHEA-COMP:10747"/>
        <dbReference type="Rhea" id="RHEA-COMP:10748"/>
        <dbReference type="ChEBI" id="CHEBI:83833"/>
        <dbReference type="ChEBI" id="CHEBI:83834"/>
        <dbReference type="EC" id="5.2.1.8"/>
    </reaction>
</comment>
<dbReference type="InterPro" id="IPR001179">
    <property type="entry name" value="PPIase_FKBP_dom"/>
</dbReference>
<protein>
    <recommendedName>
        <fullName evidence="2 5">peptidylprolyl isomerase</fullName>
        <ecNumber evidence="2 5">5.2.1.8</ecNumber>
    </recommendedName>
</protein>
<feature type="compositionally biased region" description="Acidic residues" evidence="6">
    <location>
        <begin position="1"/>
        <end position="12"/>
    </location>
</feature>
<keyword evidence="9" id="KW-1185">Reference proteome</keyword>
<dbReference type="OrthoDB" id="433738at2759"/>
<dbReference type="Gramene" id="CDF41190">
    <property type="protein sequence ID" value="CDF41190"/>
    <property type="gene ID" value="CHC_T00007730001"/>
</dbReference>
<evidence type="ECO:0000256" key="4">
    <source>
        <dbReference type="ARBA" id="ARBA00023235"/>
    </source>
</evidence>
<dbReference type="GO" id="GO:0003755">
    <property type="term" value="F:peptidyl-prolyl cis-trans isomerase activity"/>
    <property type="evidence" value="ECO:0007669"/>
    <property type="project" value="UniProtKB-KW"/>
</dbReference>
<reference evidence="9" key="1">
    <citation type="journal article" date="2013" name="Proc. Natl. Acad. Sci. U.S.A.">
        <title>Genome structure and metabolic features in the red seaweed Chondrus crispus shed light on evolution of the Archaeplastida.</title>
        <authorList>
            <person name="Collen J."/>
            <person name="Porcel B."/>
            <person name="Carre W."/>
            <person name="Ball S.G."/>
            <person name="Chaparro C."/>
            <person name="Tonon T."/>
            <person name="Barbeyron T."/>
            <person name="Michel G."/>
            <person name="Noel B."/>
            <person name="Valentin K."/>
            <person name="Elias M."/>
            <person name="Artiguenave F."/>
            <person name="Arun A."/>
            <person name="Aury J.M."/>
            <person name="Barbosa-Neto J.F."/>
            <person name="Bothwell J.H."/>
            <person name="Bouget F.Y."/>
            <person name="Brillet L."/>
            <person name="Cabello-Hurtado F."/>
            <person name="Capella-Gutierrez S."/>
            <person name="Charrier B."/>
            <person name="Cladiere L."/>
            <person name="Cock J.M."/>
            <person name="Coelho S.M."/>
            <person name="Colleoni C."/>
            <person name="Czjzek M."/>
            <person name="Da Silva C."/>
            <person name="Delage L."/>
            <person name="Denoeud F."/>
            <person name="Deschamps P."/>
            <person name="Dittami S.M."/>
            <person name="Gabaldon T."/>
            <person name="Gachon C.M."/>
            <person name="Groisillier A."/>
            <person name="Herve C."/>
            <person name="Jabbari K."/>
            <person name="Katinka M."/>
            <person name="Kloareg B."/>
            <person name="Kowalczyk N."/>
            <person name="Labadie K."/>
            <person name="Leblanc C."/>
            <person name="Lopez P.J."/>
            <person name="McLachlan D.H."/>
            <person name="Meslet-Cladiere L."/>
            <person name="Moustafa A."/>
            <person name="Nehr Z."/>
            <person name="Nyvall Collen P."/>
            <person name="Panaud O."/>
            <person name="Partensky F."/>
            <person name="Poulain J."/>
            <person name="Rensing S.A."/>
            <person name="Rousvoal S."/>
            <person name="Samson G."/>
            <person name="Symeonidi A."/>
            <person name="Weissenbach J."/>
            <person name="Zambounis A."/>
            <person name="Wincker P."/>
            <person name="Boyen C."/>
        </authorList>
    </citation>
    <scope>NUCLEOTIDE SEQUENCE [LARGE SCALE GENOMIC DNA]</scope>
    <source>
        <strain evidence="9">cv. Stackhouse</strain>
    </source>
</reference>
<evidence type="ECO:0000256" key="6">
    <source>
        <dbReference type="SAM" id="MobiDB-lite"/>
    </source>
</evidence>
<dbReference type="KEGG" id="ccp:CHC_T00007730001"/>
<dbReference type="PANTHER" id="PTHR10516:SF443">
    <property type="entry name" value="FK506-BINDING PROTEIN 59-RELATED"/>
    <property type="match status" value="1"/>
</dbReference>
<dbReference type="EC" id="5.2.1.8" evidence="2 5"/>
<evidence type="ECO:0000256" key="1">
    <source>
        <dbReference type="ARBA" id="ARBA00000971"/>
    </source>
</evidence>
<dbReference type="GeneID" id="17319196"/>
<dbReference type="PROSITE" id="PS50059">
    <property type="entry name" value="FKBP_PPIASE"/>
    <property type="match status" value="1"/>
</dbReference>
<feature type="region of interest" description="Disordered" evidence="6">
    <location>
        <begin position="43"/>
        <end position="65"/>
    </location>
</feature>
<proteinExistence type="predicted"/>
<evidence type="ECO:0000313" key="8">
    <source>
        <dbReference type="EMBL" id="CDF41190.1"/>
    </source>
</evidence>
<accession>R7QV03</accession>
<feature type="domain" description="PPIase FKBP-type" evidence="7">
    <location>
        <begin position="87"/>
        <end position="180"/>
    </location>
</feature>
<feature type="compositionally biased region" description="Basic residues" evidence="6">
    <location>
        <begin position="240"/>
        <end position="253"/>
    </location>
</feature>
<evidence type="ECO:0000256" key="3">
    <source>
        <dbReference type="ARBA" id="ARBA00023110"/>
    </source>
</evidence>
<dbReference type="PANTHER" id="PTHR10516">
    <property type="entry name" value="PEPTIDYL-PROLYL CIS-TRANS ISOMERASE"/>
    <property type="match status" value="1"/>
</dbReference>
<evidence type="ECO:0000313" key="9">
    <source>
        <dbReference type="Proteomes" id="UP000012073"/>
    </source>
</evidence>
<dbReference type="Pfam" id="PF00254">
    <property type="entry name" value="FKBP_C"/>
    <property type="match status" value="1"/>
</dbReference>
<dbReference type="InterPro" id="IPR050689">
    <property type="entry name" value="FKBP-type_PPIase"/>
</dbReference>
<dbReference type="STRING" id="2769.R7QV03"/>
<sequence length="253" mass="28076">MSLGNWDDDDFDISSPTPGAGPSAFDAGADLFEFTETLKLSDDESHGVNEAKLPPLPEGTRDVTGDRGVLLAVTKAADDGDRPSKEEPFVEMHYEGFLVSTGDRFDSSREQNYAMIVHLDIPPSGKSSLIRGLEAGLRELRAGEVATLTVAARYAYGKDGSQDVPPDADLRFEIEVLDVRATHKRIVKVDSTKQDLSRLEEIKREREIAQQRREDEEALKNEEKTRKADRAAELREKLANKHKGKKGGKKKKK</sequence>
<dbReference type="AlphaFoldDB" id="R7QV03"/>
<dbReference type="Gene3D" id="3.10.50.40">
    <property type="match status" value="1"/>
</dbReference>
<keyword evidence="3 5" id="KW-0697">Rotamase</keyword>
<feature type="compositionally biased region" description="Basic and acidic residues" evidence="6">
    <location>
        <begin position="209"/>
        <end position="239"/>
    </location>
</feature>
<dbReference type="SUPFAM" id="SSF54534">
    <property type="entry name" value="FKBP-like"/>
    <property type="match status" value="1"/>
</dbReference>
<dbReference type="EMBL" id="HG002320">
    <property type="protein sequence ID" value="CDF41190.1"/>
    <property type="molecule type" value="Genomic_DNA"/>
</dbReference>
<organism evidence="8 9">
    <name type="scientific">Chondrus crispus</name>
    <name type="common">Carrageen Irish moss</name>
    <name type="synonym">Polymorpha crispa</name>
    <dbReference type="NCBI Taxonomy" id="2769"/>
    <lineage>
        <taxon>Eukaryota</taxon>
        <taxon>Rhodophyta</taxon>
        <taxon>Florideophyceae</taxon>
        <taxon>Rhodymeniophycidae</taxon>
        <taxon>Gigartinales</taxon>
        <taxon>Gigartinaceae</taxon>
        <taxon>Chondrus</taxon>
    </lineage>
</organism>
<dbReference type="InterPro" id="IPR046357">
    <property type="entry name" value="PPIase_dom_sf"/>
</dbReference>
<evidence type="ECO:0000256" key="5">
    <source>
        <dbReference type="PROSITE-ProRule" id="PRU00277"/>
    </source>
</evidence>
<keyword evidence="4 5" id="KW-0413">Isomerase</keyword>
<evidence type="ECO:0000256" key="2">
    <source>
        <dbReference type="ARBA" id="ARBA00013194"/>
    </source>
</evidence>
<name>R7QV03_CHOCR</name>